<comment type="caution">
    <text evidence="2">The sequence shown here is derived from an EMBL/GenBank/DDBJ whole genome shotgun (WGS) entry which is preliminary data.</text>
</comment>
<dbReference type="Proteomes" id="UP001230504">
    <property type="component" value="Unassembled WGS sequence"/>
</dbReference>
<keyword evidence="3" id="KW-1185">Reference proteome</keyword>
<evidence type="ECO:0000313" key="2">
    <source>
        <dbReference type="EMBL" id="KAK1579364.1"/>
    </source>
</evidence>
<reference evidence="2" key="1">
    <citation type="submission" date="2021-06" db="EMBL/GenBank/DDBJ databases">
        <title>Comparative genomics, transcriptomics and evolutionary studies reveal genomic signatures of adaptation to plant cell wall in hemibiotrophic fungi.</title>
        <authorList>
            <consortium name="DOE Joint Genome Institute"/>
            <person name="Baroncelli R."/>
            <person name="Diaz J.F."/>
            <person name="Benocci T."/>
            <person name="Peng M."/>
            <person name="Battaglia E."/>
            <person name="Haridas S."/>
            <person name="Andreopoulos W."/>
            <person name="Labutti K."/>
            <person name="Pangilinan J."/>
            <person name="Floch G.L."/>
            <person name="Makela M.R."/>
            <person name="Henrissat B."/>
            <person name="Grigoriev I.V."/>
            <person name="Crouch J.A."/>
            <person name="De Vries R.P."/>
            <person name="Sukno S.A."/>
            <person name="Thon M.R."/>
        </authorList>
    </citation>
    <scope>NUCLEOTIDE SEQUENCE</scope>
    <source>
        <strain evidence="2">CBS 125086</strain>
    </source>
</reference>
<dbReference type="RefSeq" id="XP_060410499.1">
    <property type="nucleotide sequence ID" value="XM_060558641.1"/>
</dbReference>
<evidence type="ECO:0000256" key="1">
    <source>
        <dbReference type="SAM" id="MobiDB-lite"/>
    </source>
</evidence>
<feature type="region of interest" description="Disordered" evidence="1">
    <location>
        <begin position="1"/>
        <end position="24"/>
    </location>
</feature>
<accession>A0AAD8PRD8</accession>
<dbReference type="GeneID" id="85442881"/>
<sequence>MAAGSTKRQTRPHKTAQHGCFPGHHSNSRAICVHVVNRRGNDSDKMNLHVNGWRDRFMTLCVGVKSSWDSTRVYEMGTSFAFPVAAGIEGNALG</sequence>
<organism evidence="2 3">
    <name type="scientific">Colletotrichum navitas</name>
    <dbReference type="NCBI Taxonomy" id="681940"/>
    <lineage>
        <taxon>Eukaryota</taxon>
        <taxon>Fungi</taxon>
        <taxon>Dikarya</taxon>
        <taxon>Ascomycota</taxon>
        <taxon>Pezizomycotina</taxon>
        <taxon>Sordariomycetes</taxon>
        <taxon>Hypocreomycetidae</taxon>
        <taxon>Glomerellales</taxon>
        <taxon>Glomerellaceae</taxon>
        <taxon>Colletotrichum</taxon>
        <taxon>Colletotrichum graminicola species complex</taxon>
    </lineage>
</organism>
<evidence type="ECO:0000313" key="3">
    <source>
        <dbReference type="Proteomes" id="UP001230504"/>
    </source>
</evidence>
<dbReference type="AlphaFoldDB" id="A0AAD8PRD8"/>
<proteinExistence type="predicted"/>
<dbReference type="EMBL" id="JAHLJV010000067">
    <property type="protein sequence ID" value="KAK1579364.1"/>
    <property type="molecule type" value="Genomic_DNA"/>
</dbReference>
<protein>
    <submittedName>
        <fullName evidence="2">Uncharacterized protein</fullName>
    </submittedName>
</protein>
<name>A0AAD8PRD8_9PEZI</name>
<gene>
    <name evidence="2" type="ORF">LY79DRAFT_564331</name>
</gene>